<name>A0A544W8R3_9MYCO</name>
<evidence type="ECO:0000313" key="2">
    <source>
        <dbReference type="Proteomes" id="UP000315759"/>
    </source>
</evidence>
<accession>A0A544W8R3</accession>
<dbReference type="RefSeq" id="WP_142550022.1">
    <property type="nucleotide sequence ID" value="NZ_VIFX01000001.1"/>
</dbReference>
<dbReference type="AlphaFoldDB" id="A0A544W8R3"/>
<comment type="caution">
    <text evidence="1">The sequence shown here is derived from an EMBL/GenBank/DDBJ whole genome shotgun (WGS) entry which is preliminary data.</text>
</comment>
<keyword evidence="2" id="KW-1185">Reference proteome</keyword>
<gene>
    <name evidence="1" type="ORF">D8S82_01135</name>
</gene>
<evidence type="ECO:0000313" key="1">
    <source>
        <dbReference type="EMBL" id="TQR88638.1"/>
    </source>
</evidence>
<reference evidence="1 2" key="1">
    <citation type="submission" date="2018-10" db="EMBL/GenBank/DDBJ databases">
        <title>Draft genome of Mycobacterium hodleri strain B.</title>
        <authorList>
            <person name="Amande T.J."/>
            <person name="Mcgenity T.J."/>
        </authorList>
    </citation>
    <scope>NUCLEOTIDE SEQUENCE [LARGE SCALE GENOMIC DNA]</scope>
    <source>
        <strain evidence="1 2">B</strain>
    </source>
</reference>
<dbReference type="Proteomes" id="UP000315759">
    <property type="component" value="Unassembled WGS sequence"/>
</dbReference>
<protein>
    <submittedName>
        <fullName evidence="1">Uncharacterized protein</fullName>
    </submittedName>
</protein>
<proteinExistence type="predicted"/>
<sequence length="361" mass="37787">MKLEARRGGWTGGPAVADVPAAAVLEVSGAVLEWTVDDPDGAAAPRMTVTDVAAADWLWRVVGPESHAALVSGSELAEVDLLPDALAPLRRLAIGYWLRRWWPESSRDGIVRLDPALLDGELALLVSSAQEFFTEDTLDSDVEGLLAPHRAALSALERGGDPRVVEVVRACVDLADDSGVWADDLAAAPIPAAAGRREDYALAAGRDGERSRGAIASGVASVDWLAVPPRTFDAAEHTVDWSVDAADASVFATVRVALTDGASAAGVPVRLQAGAVSATGVLDRNGTAALPMVNTDGDELTEIQAWDHGWSTTTVTVGPGRPDTAEAAALRDRIRELARTRLAQPGPDAFLAEIVAAESDY</sequence>
<organism evidence="1 2">
    <name type="scientific">Mycolicibacterium hodleri</name>
    <dbReference type="NCBI Taxonomy" id="49897"/>
    <lineage>
        <taxon>Bacteria</taxon>
        <taxon>Bacillati</taxon>
        <taxon>Actinomycetota</taxon>
        <taxon>Actinomycetes</taxon>
        <taxon>Mycobacteriales</taxon>
        <taxon>Mycobacteriaceae</taxon>
        <taxon>Mycolicibacterium</taxon>
    </lineage>
</organism>
<dbReference type="EMBL" id="VIFX01000001">
    <property type="protein sequence ID" value="TQR88638.1"/>
    <property type="molecule type" value="Genomic_DNA"/>
</dbReference>